<comment type="caution">
    <text evidence="1">The sequence shown here is derived from an EMBL/GenBank/DDBJ whole genome shotgun (WGS) entry which is preliminary data.</text>
</comment>
<keyword evidence="2" id="KW-1185">Reference proteome</keyword>
<evidence type="ECO:0000313" key="2">
    <source>
        <dbReference type="Proteomes" id="UP000277766"/>
    </source>
</evidence>
<gene>
    <name evidence="1" type="ORF">EJ104_10120</name>
</gene>
<dbReference type="EMBL" id="RXPE01000023">
    <property type="protein sequence ID" value="RTR25660.1"/>
    <property type="molecule type" value="Genomic_DNA"/>
</dbReference>
<name>A0A431VR15_9DEIO</name>
<organism evidence="1 2">
    <name type="scientific">Deinococcus radiophilus</name>
    <dbReference type="NCBI Taxonomy" id="32062"/>
    <lineage>
        <taxon>Bacteria</taxon>
        <taxon>Thermotogati</taxon>
        <taxon>Deinococcota</taxon>
        <taxon>Deinococci</taxon>
        <taxon>Deinococcales</taxon>
        <taxon>Deinococcaceae</taxon>
        <taxon>Deinococcus</taxon>
    </lineage>
</organism>
<accession>A0A431VR15</accession>
<dbReference type="AlphaFoldDB" id="A0A431VR15"/>
<protein>
    <submittedName>
        <fullName evidence="1">Uncharacterized protein</fullName>
    </submittedName>
</protein>
<sequence length="150" mass="15563">MNVCAAKPSDLLGQFAQLYGCSEADFASTLAQLQVAWTAEDGAGEPLGLLGLRPSPAHGAEIMGGVFSAQGREERAVALLSAALAEQPQLYAYADETYWPLTALCNAGLSPVSAYVQRSGPLLGLKAAVPAGLRLLSLSEASDPADRWTA</sequence>
<evidence type="ECO:0000313" key="1">
    <source>
        <dbReference type="EMBL" id="RTR25660.1"/>
    </source>
</evidence>
<dbReference type="OrthoDB" id="66920at2"/>
<dbReference type="RefSeq" id="WP_126352651.1">
    <property type="nucleotide sequence ID" value="NZ_CP086380.1"/>
</dbReference>
<dbReference type="Proteomes" id="UP000277766">
    <property type="component" value="Unassembled WGS sequence"/>
</dbReference>
<proteinExistence type="predicted"/>
<reference evidence="1 2" key="1">
    <citation type="submission" date="2018-12" db="EMBL/GenBank/DDBJ databases">
        <title>Deinococcus radiophilus ATCC 27603 genome sequencing and assembly.</title>
        <authorList>
            <person name="Maclea K.S."/>
            <person name="Maynard C.R."/>
        </authorList>
    </citation>
    <scope>NUCLEOTIDE SEQUENCE [LARGE SCALE GENOMIC DNA]</scope>
    <source>
        <strain evidence="1 2">ATCC 27603</strain>
    </source>
</reference>